<dbReference type="PANTHER" id="PTHR30037:SF4">
    <property type="entry name" value="DNA-3-METHYLADENINE GLYCOSYLASE I"/>
    <property type="match status" value="1"/>
</dbReference>
<proteinExistence type="predicted"/>
<sequence length="181" mass="21117">MVKRCKWAGNDLTMQKYHDYEWGVARYDDTYLFEMLTLEGAQAGLSWQIILNKREDYREAFRQFSVAECAVLTDDELEEIRLQTGVVKNKLKIRSVRSNAIAFQKIQMEFGSFSNYIWGFSEPIINSWEEEADVPAQSDLSDLISKDLKKRGFKFVGPVIMYSFMQAIGMVNDHVRHCDFK</sequence>
<feature type="binding site" evidence="1">
    <location>
        <position position="5"/>
    </location>
    <ligand>
        <name>Zn(2+)</name>
        <dbReference type="ChEBI" id="CHEBI:29105"/>
    </ligand>
</feature>
<dbReference type="EMBL" id="CP049889">
    <property type="protein sequence ID" value="QIK51641.1"/>
    <property type="molecule type" value="Genomic_DNA"/>
</dbReference>
<keyword evidence="1" id="KW-0862">Zinc</keyword>
<dbReference type="GO" id="GO:0046872">
    <property type="term" value="F:metal ion binding"/>
    <property type="evidence" value="ECO:0007669"/>
    <property type="project" value="UniProtKB-KW"/>
</dbReference>
<dbReference type="KEGG" id="jpo:G7058_05995"/>
<dbReference type="Proteomes" id="UP000501830">
    <property type="component" value="Chromosome"/>
</dbReference>
<gene>
    <name evidence="2" type="ORF">G7058_05995</name>
</gene>
<dbReference type="GO" id="GO:0006284">
    <property type="term" value="P:base-excision repair"/>
    <property type="evidence" value="ECO:0007669"/>
    <property type="project" value="InterPro"/>
</dbReference>
<evidence type="ECO:0000313" key="2">
    <source>
        <dbReference type="EMBL" id="QIK51641.1"/>
    </source>
</evidence>
<dbReference type="Gene3D" id="1.10.340.30">
    <property type="entry name" value="Hypothetical protein, domain 2"/>
    <property type="match status" value="1"/>
</dbReference>
<dbReference type="GeneID" id="94552825"/>
<keyword evidence="1" id="KW-0479">Metal-binding</keyword>
<dbReference type="InterPro" id="IPR011257">
    <property type="entry name" value="DNA_glycosylase"/>
</dbReference>
<accession>A0A6G7WHD7</accession>
<organism evidence="2 3">
    <name type="scientific">Jeotgalibaca porci</name>
    <dbReference type="NCBI Taxonomy" id="1868793"/>
    <lineage>
        <taxon>Bacteria</taxon>
        <taxon>Bacillati</taxon>
        <taxon>Bacillota</taxon>
        <taxon>Bacilli</taxon>
        <taxon>Lactobacillales</taxon>
        <taxon>Carnobacteriaceae</taxon>
        <taxon>Jeotgalibaca</taxon>
    </lineage>
</organism>
<keyword evidence="3" id="KW-1185">Reference proteome</keyword>
<feature type="binding site" evidence="1">
    <location>
        <position position="18"/>
    </location>
    <ligand>
        <name>Zn(2+)</name>
        <dbReference type="ChEBI" id="CHEBI:29105"/>
    </ligand>
</feature>
<feature type="binding site" evidence="1">
    <location>
        <position position="174"/>
    </location>
    <ligand>
        <name>Zn(2+)</name>
        <dbReference type="ChEBI" id="CHEBI:29105"/>
    </ligand>
</feature>
<feature type="binding site" evidence="1">
    <location>
        <position position="178"/>
    </location>
    <ligand>
        <name>Zn(2+)</name>
        <dbReference type="ChEBI" id="CHEBI:29105"/>
    </ligand>
</feature>
<dbReference type="GO" id="GO:0008725">
    <property type="term" value="F:DNA-3-methyladenine glycosylase activity"/>
    <property type="evidence" value="ECO:0007669"/>
    <property type="project" value="InterPro"/>
</dbReference>
<dbReference type="SUPFAM" id="SSF48150">
    <property type="entry name" value="DNA-glycosylase"/>
    <property type="match status" value="1"/>
</dbReference>
<dbReference type="RefSeq" id="WP_166062699.1">
    <property type="nucleotide sequence ID" value="NZ_CP049889.1"/>
</dbReference>
<protein>
    <submittedName>
        <fullName evidence="2">DNA-3-methyladenine glycosylase I</fullName>
    </submittedName>
</protein>
<dbReference type="InterPro" id="IPR005019">
    <property type="entry name" value="Adenine_glyco"/>
</dbReference>
<evidence type="ECO:0000256" key="1">
    <source>
        <dbReference type="PIRSR" id="PIRSR605019-1"/>
    </source>
</evidence>
<dbReference type="InterPro" id="IPR052891">
    <property type="entry name" value="DNA-3mA_glycosylase"/>
</dbReference>
<dbReference type="Pfam" id="PF03352">
    <property type="entry name" value="Adenine_glyco"/>
    <property type="match status" value="1"/>
</dbReference>
<dbReference type="PANTHER" id="PTHR30037">
    <property type="entry name" value="DNA-3-METHYLADENINE GLYCOSYLASE 1"/>
    <property type="match status" value="1"/>
</dbReference>
<reference evidence="2 3" key="1">
    <citation type="journal article" date="2017" name="Int. J. Syst. Evol. Microbiol.">
        <title>Jeotgalibaca porci sp. nov. and Jeotgalibaca arthritidis sp. nov., isolated from pigs, and emended description of the genus Jeotgalibaca.</title>
        <authorList>
            <person name="Zamora L."/>
            <person name="Perez-Sancho M."/>
            <person name="Dominguez L."/>
            <person name="Fernandez-Garayzabal J.F."/>
            <person name="Vela A.I."/>
        </authorList>
    </citation>
    <scope>NUCLEOTIDE SEQUENCE [LARGE SCALE GENOMIC DNA]</scope>
    <source>
        <strain evidence="2 3">CCUG 69148</strain>
    </source>
</reference>
<evidence type="ECO:0000313" key="3">
    <source>
        <dbReference type="Proteomes" id="UP000501830"/>
    </source>
</evidence>
<name>A0A6G7WHD7_9LACT</name>
<dbReference type="AlphaFoldDB" id="A0A6G7WHD7"/>